<proteinExistence type="inferred from homology"/>
<name>A0A9Q0MF28_BLOTA</name>
<dbReference type="GO" id="GO:0000139">
    <property type="term" value="C:Golgi membrane"/>
    <property type="evidence" value="ECO:0007669"/>
    <property type="project" value="TreeGrafter"/>
</dbReference>
<dbReference type="SUPFAM" id="SSF103481">
    <property type="entry name" value="Multidrug resistance efflux transporter EmrE"/>
    <property type="match status" value="2"/>
</dbReference>
<evidence type="ECO:0000256" key="3">
    <source>
        <dbReference type="ARBA" id="ARBA00022448"/>
    </source>
</evidence>
<accession>A0A9Q0MF28</accession>
<evidence type="ECO:0000313" key="9">
    <source>
        <dbReference type="EMBL" id="KAJ6223858.1"/>
    </source>
</evidence>
<comment type="caution">
    <text evidence="9">The sequence shown here is derived from an EMBL/GenBank/DDBJ whole genome shotgun (WGS) entry which is preliminary data.</text>
</comment>
<dbReference type="OMA" id="KFENTQF"/>
<evidence type="ECO:0000256" key="2">
    <source>
        <dbReference type="ARBA" id="ARBA00010694"/>
    </source>
</evidence>
<dbReference type="GO" id="GO:0005789">
    <property type="term" value="C:endoplasmic reticulum membrane"/>
    <property type="evidence" value="ECO:0007669"/>
    <property type="project" value="TreeGrafter"/>
</dbReference>
<evidence type="ECO:0000256" key="7">
    <source>
        <dbReference type="ARBA" id="ARBA00039668"/>
    </source>
</evidence>
<feature type="transmembrane region" description="Helical" evidence="8">
    <location>
        <begin position="222"/>
        <end position="240"/>
    </location>
</feature>
<gene>
    <name evidence="9" type="ORF">RDWZM_002403</name>
</gene>
<protein>
    <recommendedName>
        <fullName evidence="7">Adenosine 3'-phospho 5'-phosphosulfate transporter 1</fullName>
    </recommendedName>
</protein>
<feature type="transmembrane region" description="Helical" evidence="8">
    <location>
        <begin position="65"/>
        <end position="85"/>
    </location>
</feature>
<sequence>MARTTIDMAISIFKNTKYLSTNRYVQLFVYGREDGQSASIQYDHILPIIKSDITNDRKSKFSKDALQLVYCFVGLQISYLTWGILQEKIMTQDYVISIDFFQSHSSISNNLISIHQKGNSSTYIKFRNSQFLVFVNRVLACSIAISILIYRNRNNLSQYFFRSMQPPGYQYLYCSLSNILSSWCQYEALKYVSFPVQVLSKGCKIIAVMIMSVALRGKRYKRIEWLFAIAISFGVWLFLINEQQEQKAHAKTENVLNESSIELLSSSRLISGILILALYLTFDSFTSNWQSELFDRYKISSIHMMAAVNCYSILLTSISLIQQSDFVPAFKLLFDNQSLFQDCILLSICSAIGQLFVYHTISTFGPVVFTLIMTLRQVFAILLSIFIYSHTISIYGIFGIIVVFSSIYGNMYLKYSSKTAQNRKP</sequence>
<dbReference type="AlphaFoldDB" id="A0A9Q0MF28"/>
<feature type="transmembrane region" description="Helical" evidence="8">
    <location>
        <begin position="131"/>
        <end position="150"/>
    </location>
</feature>
<dbReference type="PANTHER" id="PTHR10778:SF13">
    <property type="entry name" value="ADENOSINE 3'-PHOSPHO 5'-PHOSPHOSULFATE TRANSPORTER 1"/>
    <property type="match status" value="1"/>
</dbReference>
<evidence type="ECO:0000313" key="10">
    <source>
        <dbReference type="Proteomes" id="UP001142055"/>
    </source>
</evidence>
<organism evidence="9 10">
    <name type="scientific">Blomia tropicalis</name>
    <name type="common">Mite</name>
    <dbReference type="NCBI Taxonomy" id="40697"/>
    <lineage>
        <taxon>Eukaryota</taxon>
        <taxon>Metazoa</taxon>
        <taxon>Ecdysozoa</taxon>
        <taxon>Arthropoda</taxon>
        <taxon>Chelicerata</taxon>
        <taxon>Arachnida</taxon>
        <taxon>Acari</taxon>
        <taxon>Acariformes</taxon>
        <taxon>Sarcoptiformes</taxon>
        <taxon>Astigmata</taxon>
        <taxon>Glycyphagoidea</taxon>
        <taxon>Echimyopodidae</taxon>
        <taxon>Blomia</taxon>
    </lineage>
</organism>
<dbReference type="Pfam" id="PF08449">
    <property type="entry name" value="UAA"/>
    <property type="match status" value="1"/>
</dbReference>
<keyword evidence="4 8" id="KW-0812">Transmembrane</keyword>
<dbReference type="InterPro" id="IPR013657">
    <property type="entry name" value="SCL35B1-4/HUT1"/>
</dbReference>
<comment type="similarity">
    <text evidence="2">Belongs to the nucleotide-sugar transporter family. SLC35B subfamily.</text>
</comment>
<dbReference type="PANTHER" id="PTHR10778">
    <property type="entry name" value="SOLUTE CARRIER FAMILY 35 MEMBER B"/>
    <property type="match status" value="1"/>
</dbReference>
<feature type="transmembrane region" description="Helical" evidence="8">
    <location>
        <begin position="344"/>
        <end position="361"/>
    </location>
</feature>
<dbReference type="InterPro" id="IPR037185">
    <property type="entry name" value="EmrE-like"/>
</dbReference>
<dbReference type="GO" id="GO:0046964">
    <property type="term" value="F:3'-phosphoadenosine 5'-phosphosulfate transmembrane transporter activity"/>
    <property type="evidence" value="ECO:0007669"/>
    <property type="project" value="TreeGrafter"/>
</dbReference>
<feature type="transmembrane region" description="Helical" evidence="8">
    <location>
        <begin position="302"/>
        <end position="324"/>
    </location>
</feature>
<keyword evidence="3" id="KW-0813">Transport</keyword>
<dbReference type="Proteomes" id="UP001142055">
    <property type="component" value="Chromosome 1"/>
</dbReference>
<keyword evidence="5 8" id="KW-1133">Transmembrane helix</keyword>
<keyword evidence="6 8" id="KW-0472">Membrane</keyword>
<dbReference type="EMBL" id="JAPWDV010000001">
    <property type="protein sequence ID" value="KAJ6223858.1"/>
    <property type="molecule type" value="Genomic_DNA"/>
</dbReference>
<feature type="transmembrane region" description="Helical" evidence="8">
    <location>
        <begin position="368"/>
        <end position="388"/>
    </location>
</feature>
<evidence type="ECO:0000256" key="5">
    <source>
        <dbReference type="ARBA" id="ARBA00022989"/>
    </source>
</evidence>
<evidence type="ECO:0000256" key="8">
    <source>
        <dbReference type="SAM" id="Phobius"/>
    </source>
</evidence>
<reference evidence="9" key="1">
    <citation type="submission" date="2022-12" db="EMBL/GenBank/DDBJ databases">
        <title>Genome assemblies of Blomia tropicalis.</title>
        <authorList>
            <person name="Cui Y."/>
        </authorList>
    </citation>
    <scope>NUCLEOTIDE SEQUENCE</scope>
    <source>
        <tissue evidence="9">Adult mites</tissue>
    </source>
</reference>
<feature type="transmembrane region" description="Helical" evidence="8">
    <location>
        <begin position="394"/>
        <end position="413"/>
    </location>
</feature>
<feature type="transmembrane region" description="Helical" evidence="8">
    <location>
        <begin position="260"/>
        <end position="282"/>
    </location>
</feature>
<comment type="subcellular location">
    <subcellularLocation>
        <location evidence="1">Membrane</location>
        <topology evidence="1">Multi-pass membrane protein</topology>
    </subcellularLocation>
</comment>
<evidence type="ECO:0000256" key="6">
    <source>
        <dbReference type="ARBA" id="ARBA00023136"/>
    </source>
</evidence>
<keyword evidence="10" id="KW-1185">Reference proteome</keyword>
<evidence type="ECO:0000256" key="4">
    <source>
        <dbReference type="ARBA" id="ARBA00022692"/>
    </source>
</evidence>
<evidence type="ECO:0000256" key="1">
    <source>
        <dbReference type="ARBA" id="ARBA00004141"/>
    </source>
</evidence>